<evidence type="ECO:0000313" key="2">
    <source>
        <dbReference type="EMBL" id="TWU65208.1"/>
    </source>
</evidence>
<feature type="compositionally biased region" description="Gly residues" evidence="1">
    <location>
        <begin position="1"/>
        <end position="20"/>
    </location>
</feature>
<sequence length="88" mass="8937">MADPDGCGGINGPNRCGGSGCDVDSTPTKSVDLAELSRLAESLHPVLIGKIRPGPPVVTRCHVLICKTDWYAGAGGVCGFATRADAIA</sequence>
<organism evidence="2 3">
    <name type="scientific">Crateriforma conspicua</name>
    <dbReference type="NCBI Taxonomy" id="2527996"/>
    <lineage>
        <taxon>Bacteria</taxon>
        <taxon>Pseudomonadati</taxon>
        <taxon>Planctomycetota</taxon>
        <taxon>Planctomycetia</taxon>
        <taxon>Planctomycetales</taxon>
        <taxon>Planctomycetaceae</taxon>
        <taxon>Crateriforma</taxon>
    </lineage>
</organism>
<name>A0A5C6FUP5_9PLAN</name>
<reference evidence="2 3" key="1">
    <citation type="submission" date="2019-02" db="EMBL/GenBank/DDBJ databases">
        <title>Deep-cultivation of Planctomycetes and their phenomic and genomic characterization uncovers novel biology.</title>
        <authorList>
            <person name="Wiegand S."/>
            <person name="Jogler M."/>
            <person name="Boedeker C."/>
            <person name="Pinto D."/>
            <person name="Vollmers J."/>
            <person name="Rivas-Marin E."/>
            <person name="Kohn T."/>
            <person name="Peeters S.H."/>
            <person name="Heuer A."/>
            <person name="Rast P."/>
            <person name="Oberbeckmann S."/>
            <person name="Bunk B."/>
            <person name="Jeske O."/>
            <person name="Meyerdierks A."/>
            <person name="Storesund J.E."/>
            <person name="Kallscheuer N."/>
            <person name="Luecker S."/>
            <person name="Lage O.M."/>
            <person name="Pohl T."/>
            <person name="Merkel B.J."/>
            <person name="Hornburger P."/>
            <person name="Mueller R.-W."/>
            <person name="Bruemmer F."/>
            <person name="Labrenz M."/>
            <person name="Spormann A.M."/>
            <person name="Op Den Camp H."/>
            <person name="Overmann J."/>
            <person name="Amann R."/>
            <person name="Jetten M.S.M."/>
            <person name="Mascher T."/>
            <person name="Medema M.H."/>
            <person name="Devos D.P."/>
            <person name="Kaster A.-K."/>
            <person name="Ovreas L."/>
            <person name="Rohde M."/>
            <person name="Galperin M.Y."/>
            <person name="Jogler C."/>
        </authorList>
    </citation>
    <scope>NUCLEOTIDE SEQUENCE [LARGE SCALE GENOMIC DNA]</scope>
    <source>
        <strain evidence="2 3">V7</strain>
    </source>
</reference>
<gene>
    <name evidence="2" type="ORF">V7x_07540</name>
</gene>
<evidence type="ECO:0000313" key="3">
    <source>
        <dbReference type="Proteomes" id="UP000316476"/>
    </source>
</evidence>
<protein>
    <submittedName>
        <fullName evidence="2">Uncharacterized protein</fullName>
    </submittedName>
</protein>
<dbReference type="AlphaFoldDB" id="A0A5C6FUP5"/>
<comment type="caution">
    <text evidence="2">The sequence shown here is derived from an EMBL/GenBank/DDBJ whole genome shotgun (WGS) entry which is preliminary data.</text>
</comment>
<evidence type="ECO:0000256" key="1">
    <source>
        <dbReference type="SAM" id="MobiDB-lite"/>
    </source>
</evidence>
<feature type="region of interest" description="Disordered" evidence="1">
    <location>
        <begin position="1"/>
        <end position="27"/>
    </location>
</feature>
<dbReference type="EMBL" id="SJPZ01000001">
    <property type="protein sequence ID" value="TWU65208.1"/>
    <property type="molecule type" value="Genomic_DNA"/>
</dbReference>
<proteinExistence type="predicted"/>
<accession>A0A5C6FUP5</accession>
<dbReference type="Proteomes" id="UP000316476">
    <property type="component" value="Unassembled WGS sequence"/>
</dbReference>